<name>A0A1F7RU70_9BACT</name>
<dbReference type="AlphaFoldDB" id="A0A1F7RU70"/>
<dbReference type="Pfam" id="PF04389">
    <property type="entry name" value="Peptidase_M28"/>
    <property type="match status" value="1"/>
</dbReference>
<dbReference type="Proteomes" id="UP000179266">
    <property type="component" value="Unassembled WGS sequence"/>
</dbReference>
<dbReference type="GO" id="GO:0008235">
    <property type="term" value="F:metalloexopeptidase activity"/>
    <property type="evidence" value="ECO:0007669"/>
    <property type="project" value="InterPro"/>
</dbReference>
<evidence type="ECO:0000313" key="3">
    <source>
        <dbReference type="EMBL" id="OGL45109.1"/>
    </source>
</evidence>
<sequence length="530" mass="58701">MQFCFLSSPSLSVETKSLLFVIHSPSNADYQIMKQHNAVLLGYYPDFSIAKIPATDIKMLNDSGLEYKALELMDSNDESYIAINLDNNKQFEPETMGIVAFQCDPYTLILRNRQYPLDINGYPGIQLYSLPDIGIAYPHSKFLSTPVPTPVYDPQVRLMVDQVSSTELFTHLTYLAVDLPTRYLYSPYCDDAVDYVYNYFTALGLTTNKQFWDISLPPNIVAIQTGVIRPDEQVILVAHLDSIVFSSLGDPMIKAPGADDNCSGSVAVMEAARILSGFAFENTLIFLIVTGEEEGLWGSEYYAQEAETRSDDIIGIINFDMVGWGGNGVPDPEDLDLVANGDSEWLADFFVYTSSLYLGVPALKHLDLGLSSDHRSFWGHGYSGILGISEIGTGLGGDPFYPYYHSYDDTIDKIDSDHLLRVAKGLVANGAHLAIPYYTPTPTITDTPTFTSTPTATRTLPPTRTFTQTMTVTPTYTASNTRIPSETPTFTLTFRPTASPTGFTIPDITLFPSLILLIIAGYTFLRYTKY</sequence>
<evidence type="ECO:0000313" key="4">
    <source>
        <dbReference type="Proteomes" id="UP000179266"/>
    </source>
</evidence>
<dbReference type="InterPro" id="IPR045175">
    <property type="entry name" value="M28_fam"/>
</dbReference>
<dbReference type="GO" id="GO:0006508">
    <property type="term" value="P:proteolysis"/>
    <property type="evidence" value="ECO:0007669"/>
    <property type="project" value="InterPro"/>
</dbReference>
<dbReference type="InterPro" id="IPR007484">
    <property type="entry name" value="Peptidase_M28"/>
</dbReference>
<organism evidence="3 4">
    <name type="scientific">Candidatus Schekmanbacteria bacterium RBG_13_48_7</name>
    <dbReference type="NCBI Taxonomy" id="1817878"/>
    <lineage>
        <taxon>Bacteria</taxon>
        <taxon>Candidatus Schekmaniibacteriota</taxon>
    </lineage>
</organism>
<feature type="domain" description="Peptidase M28" evidence="2">
    <location>
        <begin position="219"/>
        <end position="425"/>
    </location>
</feature>
<reference evidence="3 4" key="1">
    <citation type="journal article" date="2016" name="Nat. Commun.">
        <title>Thousands of microbial genomes shed light on interconnected biogeochemical processes in an aquifer system.</title>
        <authorList>
            <person name="Anantharaman K."/>
            <person name="Brown C.T."/>
            <person name="Hug L.A."/>
            <person name="Sharon I."/>
            <person name="Castelle C.J."/>
            <person name="Probst A.J."/>
            <person name="Thomas B.C."/>
            <person name="Singh A."/>
            <person name="Wilkins M.J."/>
            <person name="Karaoz U."/>
            <person name="Brodie E.L."/>
            <person name="Williams K.H."/>
            <person name="Hubbard S.S."/>
            <person name="Banfield J.F."/>
        </authorList>
    </citation>
    <scope>NUCLEOTIDE SEQUENCE [LARGE SCALE GENOMIC DNA]</scope>
</reference>
<keyword evidence="1" id="KW-1133">Transmembrane helix</keyword>
<keyword evidence="1" id="KW-0812">Transmembrane</keyword>
<protein>
    <recommendedName>
        <fullName evidence="2">Peptidase M28 domain-containing protein</fullName>
    </recommendedName>
</protein>
<gene>
    <name evidence="3" type="ORF">A2161_04000</name>
</gene>
<proteinExistence type="predicted"/>
<accession>A0A1F7RU70</accession>
<dbReference type="SUPFAM" id="SSF53187">
    <property type="entry name" value="Zn-dependent exopeptidases"/>
    <property type="match status" value="1"/>
</dbReference>
<dbReference type="Gene3D" id="3.40.630.10">
    <property type="entry name" value="Zn peptidases"/>
    <property type="match status" value="1"/>
</dbReference>
<comment type="caution">
    <text evidence="3">The sequence shown here is derived from an EMBL/GenBank/DDBJ whole genome shotgun (WGS) entry which is preliminary data.</text>
</comment>
<dbReference type="PANTHER" id="PTHR12147">
    <property type="entry name" value="METALLOPEPTIDASE M28 FAMILY MEMBER"/>
    <property type="match status" value="1"/>
</dbReference>
<evidence type="ECO:0000259" key="2">
    <source>
        <dbReference type="Pfam" id="PF04389"/>
    </source>
</evidence>
<dbReference type="EMBL" id="MGDD01000195">
    <property type="protein sequence ID" value="OGL45109.1"/>
    <property type="molecule type" value="Genomic_DNA"/>
</dbReference>
<keyword evidence="1" id="KW-0472">Membrane</keyword>
<feature type="transmembrane region" description="Helical" evidence="1">
    <location>
        <begin position="508"/>
        <end position="525"/>
    </location>
</feature>
<evidence type="ECO:0000256" key="1">
    <source>
        <dbReference type="SAM" id="Phobius"/>
    </source>
</evidence>
<dbReference type="PANTHER" id="PTHR12147:SF26">
    <property type="entry name" value="PEPTIDASE M28 DOMAIN-CONTAINING PROTEIN"/>
    <property type="match status" value="1"/>
</dbReference>